<keyword evidence="2" id="KW-1185">Reference proteome</keyword>
<accession>A0A246K358</accession>
<dbReference type="AlphaFoldDB" id="A0A246K358"/>
<dbReference type="Gene3D" id="3.30.300.20">
    <property type="match status" value="1"/>
</dbReference>
<comment type="caution">
    <text evidence="1">The sequence shown here is derived from an EMBL/GenBank/DDBJ whole genome shotgun (WGS) entry which is preliminary data.</text>
</comment>
<sequence length="146" mass="15757">MTDIVSATVTETGESDFAVRITTGRHSLTGDEPADMGGKDLGPSPYQLLASALGECSTMTVRWFARQQKWPLDHVATEVSHRKGEVEGRPGKVDIFTKTVTIRGDALTDEQRARLLDVAAKCPVHRTLENGAHITTVMDPEPATAG</sequence>
<gene>
    <name evidence="1" type="ORF">CDQ91_04145</name>
</gene>
<protein>
    <submittedName>
        <fullName evidence="1">Osmotically inducible protein OsmC</fullName>
    </submittedName>
</protein>
<evidence type="ECO:0000313" key="2">
    <source>
        <dbReference type="Proteomes" id="UP000197097"/>
    </source>
</evidence>
<dbReference type="InterPro" id="IPR036102">
    <property type="entry name" value="OsmC/Ohrsf"/>
</dbReference>
<reference evidence="1 2" key="1">
    <citation type="journal article" date="2002" name="Int. J. Syst. Evol. Microbiol.">
        <title>Sphingopyxis witflariensis sp. nov., isolated from activated sludge.</title>
        <authorList>
            <person name="Kampfer P."/>
            <person name="Witzenberger R."/>
            <person name="Denner E.B."/>
            <person name="Busse H.J."/>
            <person name="Neef A."/>
        </authorList>
    </citation>
    <scope>NUCLEOTIDE SEQUENCE [LARGE SCALE GENOMIC DNA]</scope>
    <source>
        <strain evidence="1 2">DSM 14551</strain>
    </source>
</reference>
<dbReference type="PANTHER" id="PTHR39624:SF2">
    <property type="entry name" value="OSMC-LIKE PROTEIN"/>
    <property type="match status" value="1"/>
</dbReference>
<dbReference type="RefSeq" id="WP_088471473.1">
    <property type="nucleotide sequence ID" value="NZ_NISJ01000002.1"/>
</dbReference>
<organism evidence="1 2">
    <name type="scientific">Sphingopyxis witflariensis</name>
    <dbReference type="NCBI Taxonomy" id="173675"/>
    <lineage>
        <taxon>Bacteria</taxon>
        <taxon>Pseudomonadati</taxon>
        <taxon>Pseudomonadota</taxon>
        <taxon>Alphaproteobacteria</taxon>
        <taxon>Sphingomonadales</taxon>
        <taxon>Sphingomonadaceae</taxon>
        <taxon>Sphingopyxis</taxon>
    </lineage>
</organism>
<evidence type="ECO:0000313" key="1">
    <source>
        <dbReference type="EMBL" id="OWQ99986.1"/>
    </source>
</evidence>
<proteinExistence type="predicted"/>
<name>A0A246K358_9SPHN</name>
<dbReference type="Proteomes" id="UP000197097">
    <property type="component" value="Unassembled WGS sequence"/>
</dbReference>
<dbReference type="EMBL" id="NISJ01000002">
    <property type="protein sequence ID" value="OWQ99986.1"/>
    <property type="molecule type" value="Genomic_DNA"/>
</dbReference>
<dbReference type="InterPro" id="IPR003718">
    <property type="entry name" value="OsmC/Ohr_fam"/>
</dbReference>
<dbReference type="InterPro" id="IPR015946">
    <property type="entry name" value="KH_dom-like_a/b"/>
</dbReference>
<dbReference type="OrthoDB" id="9789573at2"/>
<dbReference type="PANTHER" id="PTHR39624">
    <property type="entry name" value="PROTEIN INVOLVED IN RIMO-MEDIATED BETA-METHYLTHIOLATION OF RIBOSOMAL PROTEIN S12 YCAO"/>
    <property type="match status" value="1"/>
</dbReference>
<dbReference type="SUPFAM" id="SSF82784">
    <property type="entry name" value="OsmC-like"/>
    <property type="match status" value="1"/>
</dbReference>
<dbReference type="Pfam" id="PF02566">
    <property type="entry name" value="OsmC"/>
    <property type="match status" value="1"/>
</dbReference>